<dbReference type="SUPFAM" id="SSF47473">
    <property type="entry name" value="EF-hand"/>
    <property type="match status" value="1"/>
</dbReference>
<dbReference type="PANTHER" id="PTHR13866:SF14">
    <property type="entry name" value="BM-40"/>
    <property type="match status" value="1"/>
</dbReference>
<dbReference type="GO" id="GO:0050840">
    <property type="term" value="F:extracellular matrix binding"/>
    <property type="evidence" value="ECO:0007669"/>
    <property type="project" value="TreeGrafter"/>
</dbReference>
<dbReference type="GO" id="GO:0005615">
    <property type="term" value="C:extracellular space"/>
    <property type="evidence" value="ECO:0007669"/>
    <property type="project" value="InterPro"/>
</dbReference>
<evidence type="ECO:0000256" key="4">
    <source>
        <dbReference type="ARBA" id="ARBA00022837"/>
    </source>
</evidence>
<dbReference type="InterPro" id="IPR019577">
    <property type="entry name" value="SPARC/Testican_Ca-bd-dom"/>
</dbReference>
<proteinExistence type="predicted"/>
<dbReference type="InterPro" id="IPR037641">
    <property type="entry name" value="SPARC_FS"/>
</dbReference>
<accession>A0A8J2RXF3</accession>
<keyword evidence="6" id="KW-0325">Glycoprotein</keyword>
<keyword evidence="5" id="KW-1015">Disulfide bond</keyword>
<dbReference type="SUPFAM" id="SSF100895">
    <property type="entry name" value="Kazal-type serine protease inhibitors"/>
    <property type="match status" value="1"/>
</dbReference>
<comment type="subcellular location">
    <subcellularLocation>
        <location evidence="1">Secreted</location>
    </subcellularLocation>
</comment>
<dbReference type="CDD" id="cd01328">
    <property type="entry name" value="FSL_SPARC"/>
    <property type="match status" value="1"/>
</dbReference>
<feature type="domain" description="SPARC/Testican calcium-binding" evidence="7">
    <location>
        <begin position="194"/>
        <end position="306"/>
    </location>
</feature>
<dbReference type="PROSITE" id="PS00018">
    <property type="entry name" value="EF_HAND_1"/>
    <property type="match status" value="1"/>
</dbReference>
<keyword evidence="2" id="KW-0964">Secreted</keyword>
<dbReference type="Gene3D" id="3.30.60.30">
    <property type="match status" value="1"/>
</dbReference>
<keyword evidence="4" id="KW-0106">Calcium</keyword>
<organism evidence="8 9">
    <name type="scientific">Daphnia galeata</name>
    <dbReference type="NCBI Taxonomy" id="27404"/>
    <lineage>
        <taxon>Eukaryota</taxon>
        <taxon>Metazoa</taxon>
        <taxon>Ecdysozoa</taxon>
        <taxon>Arthropoda</taxon>
        <taxon>Crustacea</taxon>
        <taxon>Branchiopoda</taxon>
        <taxon>Diplostraca</taxon>
        <taxon>Cladocera</taxon>
        <taxon>Anomopoda</taxon>
        <taxon>Daphniidae</taxon>
        <taxon>Daphnia</taxon>
    </lineage>
</organism>
<keyword evidence="3" id="KW-0732">Signal</keyword>
<dbReference type="PANTHER" id="PTHR13866">
    <property type="entry name" value="SPARC OSTEONECTIN"/>
    <property type="match status" value="1"/>
</dbReference>
<dbReference type="Gene3D" id="1.10.238.10">
    <property type="entry name" value="EF-hand"/>
    <property type="match status" value="1"/>
</dbReference>
<evidence type="ECO:0000256" key="3">
    <source>
        <dbReference type="ARBA" id="ARBA00022729"/>
    </source>
</evidence>
<dbReference type="Proteomes" id="UP000789390">
    <property type="component" value="Unassembled WGS sequence"/>
</dbReference>
<dbReference type="InterPro" id="IPR011992">
    <property type="entry name" value="EF-hand-dom_pair"/>
</dbReference>
<dbReference type="AlphaFoldDB" id="A0A8J2RXF3"/>
<evidence type="ECO:0000256" key="5">
    <source>
        <dbReference type="ARBA" id="ARBA00023157"/>
    </source>
</evidence>
<name>A0A8J2RXF3_9CRUS</name>
<dbReference type="InterPro" id="IPR036058">
    <property type="entry name" value="Kazal_dom_sf"/>
</dbReference>
<dbReference type="FunFam" id="1.10.238.10:FF:000234">
    <property type="entry name" value="Protein BM-40"/>
    <property type="match status" value="1"/>
</dbReference>
<reference evidence="8" key="1">
    <citation type="submission" date="2021-11" db="EMBL/GenBank/DDBJ databases">
        <authorList>
            <person name="Schell T."/>
        </authorList>
    </citation>
    <scope>NUCLEOTIDE SEQUENCE</scope>
    <source>
        <strain evidence="8">M5</strain>
    </source>
</reference>
<evidence type="ECO:0000313" key="8">
    <source>
        <dbReference type="EMBL" id="CAH0109084.1"/>
    </source>
</evidence>
<dbReference type="InterPro" id="IPR001999">
    <property type="entry name" value="Osteonectin_CS"/>
</dbReference>
<dbReference type="GO" id="GO:0005509">
    <property type="term" value="F:calcium ion binding"/>
    <property type="evidence" value="ECO:0007669"/>
    <property type="project" value="InterPro"/>
</dbReference>
<dbReference type="InterPro" id="IPR018247">
    <property type="entry name" value="EF_Hand_1_Ca_BS"/>
</dbReference>
<gene>
    <name evidence="8" type="ORF">DGAL_LOCUS12546</name>
</gene>
<dbReference type="OrthoDB" id="9972865at2759"/>
<protein>
    <recommendedName>
        <fullName evidence="7">SPARC/Testican calcium-binding domain-containing protein</fullName>
    </recommendedName>
</protein>
<dbReference type="EMBL" id="CAKKLH010000290">
    <property type="protein sequence ID" value="CAH0109084.1"/>
    <property type="molecule type" value="Genomic_DNA"/>
</dbReference>
<comment type="caution">
    <text evidence="8">The sequence shown here is derived from an EMBL/GenBank/DDBJ whole genome shotgun (WGS) entry which is preliminary data.</text>
</comment>
<keyword evidence="9" id="KW-1185">Reference proteome</keyword>
<evidence type="ECO:0000256" key="2">
    <source>
        <dbReference type="ARBA" id="ARBA00022525"/>
    </source>
</evidence>
<dbReference type="Pfam" id="PF10591">
    <property type="entry name" value="SPARC_Ca_bdg"/>
    <property type="match status" value="1"/>
</dbReference>
<evidence type="ECO:0000313" key="9">
    <source>
        <dbReference type="Proteomes" id="UP000789390"/>
    </source>
</evidence>
<evidence type="ECO:0000256" key="1">
    <source>
        <dbReference type="ARBA" id="ARBA00004613"/>
    </source>
</evidence>
<sequence>MAPGDGIIPAGSFHQSSHRQPFVVLKLFLGYILLHPDYNYQLKKMQFKWLIVLAISACLLLSVEAHEKKRKITKKLKKTDEKQPVEQLDIQDAIDVLVDDEVALKDNLCAKKHCGAGKECRVNENGVAECLCMDHCPEEKDPRRMICSNQNETWNSDCELYRMRCLCKSGSPGCVDSKYDHAHVEYFGTCRDVPQCTADEMADFPRRMRDWLFNVMRDLADRHDLSPHFLKLEREAEKDNSRRWANAAIWKFCDLDGHPHDRKVSRHELFPIRAPLLALEHCIQPFLDGCDADNDHFITLQEWGTCLELTEEEIEDKCDDVRDEAENGL</sequence>
<dbReference type="GO" id="GO:0005518">
    <property type="term" value="F:collagen binding"/>
    <property type="evidence" value="ECO:0007669"/>
    <property type="project" value="TreeGrafter"/>
</dbReference>
<evidence type="ECO:0000259" key="7">
    <source>
        <dbReference type="Pfam" id="PF10591"/>
    </source>
</evidence>
<dbReference type="FunFam" id="3.30.60.30:FF:000043">
    <property type="entry name" value="Protein BM-40"/>
    <property type="match status" value="1"/>
</dbReference>
<dbReference type="CDD" id="cd16231">
    <property type="entry name" value="EFh_SPARC_like"/>
    <property type="match status" value="1"/>
</dbReference>
<evidence type="ECO:0000256" key="6">
    <source>
        <dbReference type="ARBA" id="ARBA00023180"/>
    </source>
</evidence>
<dbReference type="PROSITE" id="PS00613">
    <property type="entry name" value="OSTEONECTIN_2"/>
    <property type="match status" value="1"/>
</dbReference>